<dbReference type="KEGG" id="mtar:DF168_00971"/>
<accession>A0A2Z4AFM4</accession>
<dbReference type="InterPro" id="IPR013785">
    <property type="entry name" value="Aldolase_TIM"/>
</dbReference>
<evidence type="ECO:0000256" key="2">
    <source>
        <dbReference type="ARBA" id="ARBA00023239"/>
    </source>
</evidence>
<dbReference type="PIRSF" id="PIRSF001365">
    <property type="entry name" value="DHDPS"/>
    <property type="match status" value="1"/>
</dbReference>
<comment type="similarity">
    <text evidence="1 3">Belongs to the DapA family.</text>
</comment>
<dbReference type="CDD" id="cd00408">
    <property type="entry name" value="DHDPS-like"/>
    <property type="match status" value="1"/>
</dbReference>
<sequence length="303" mass="33772">MKKELFRGIFTIPATPFDRNGEIDESSFRRCIDFCIACGAHGLVYPVNASSFSVLSDDERRAMTEVLVAQTRGKIPVIVGVQHLSGKTAAGMASHAKQIGANGVIAMPPYAWKQQPSTEAIYDYYSMISEAAQMPIFVQNNPPPIGIVMTPEFLNRLCNEIEHVSYIKEEVPPSTLNTSRIIKLNSGSCKGVMGGAGGRYLIEEYRRGTCGNMPGCHVTDVMVAFWEALDRNMEENAMQIYRELAPLYFFETQLPGVYNEILHRRGVIECPAQRNGIVPIDRISSSYLDEILKNLEPLMSWIP</sequence>
<dbReference type="EC" id="4.2.1.43" evidence="5"/>
<gene>
    <name evidence="5" type="primary">araD_2</name>
    <name evidence="5" type="ORF">DF168_00971</name>
</gene>
<reference evidence="5 6" key="1">
    <citation type="submission" date="2018-06" db="EMBL/GenBank/DDBJ databases">
        <title>Draft Genome Sequence of a Novel Marine Bacterium Related to the Verrucomicrobia.</title>
        <authorList>
            <person name="Vosseberg J."/>
            <person name="Martijn J."/>
            <person name="Ettema T.J.G."/>
        </authorList>
    </citation>
    <scope>NUCLEOTIDE SEQUENCE [LARGE SCALE GENOMIC DNA]</scope>
    <source>
        <strain evidence="5">TARA_B100001123</strain>
    </source>
</reference>
<dbReference type="PANTHER" id="PTHR12128">
    <property type="entry name" value="DIHYDRODIPICOLINATE SYNTHASE"/>
    <property type="match status" value="1"/>
</dbReference>
<evidence type="ECO:0000313" key="6">
    <source>
        <dbReference type="Proteomes" id="UP000247465"/>
    </source>
</evidence>
<evidence type="ECO:0000313" key="5">
    <source>
        <dbReference type="EMBL" id="AWT59776.1"/>
    </source>
</evidence>
<dbReference type="AlphaFoldDB" id="A0A2Z4AFM4"/>
<dbReference type="PANTHER" id="PTHR12128:SF66">
    <property type="entry name" value="4-HYDROXY-2-OXOGLUTARATE ALDOLASE, MITOCHONDRIAL"/>
    <property type="match status" value="1"/>
</dbReference>
<proteinExistence type="inferred from homology"/>
<organism evidence="5 6">
    <name type="scientific">Candidatus Moanibacter tarae</name>
    <dbReference type="NCBI Taxonomy" id="2200854"/>
    <lineage>
        <taxon>Bacteria</taxon>
        <taxon>Pseudomonadati</taxon>
        <taxon>Verrucomicrobiota</taxon>
        <taxon>Opitutia</taxon>
        <taxon>Puniceicoccales</taxon>
        <taxon>Puniceicoccales incertae sedis</taxon>
        <taxon>Candidatus Moanibacter</taxon>
    </lineage>
</organism>
<feature type="binding site" evidence="4">
    <location>
        <position position="213"/>
    </location>
    <ligand>
        <name>pyruvate</name>
        <dbReference type="ChEBI" id="CHEBI:15361"/>
    </ligand>
</feature>
<keyword evidence="2 3" id="KW-0456">Lyase</keyword>
<dbReference type="Proteomes" id="UP000247465">
    <property type="component" value="Chromosome"/>
</dbReference>
<evidence type="ECO:0000256" key="3">
    <source>
        <dbReference type="PIRNR" id="PIRNR001365"/>
    </source>
</evidence>
<dbReference type="EMBL" id="CP029803">
    <property type="protein sequence ID" value="AWT59776.1"/>
    <property type="molecule type" value="Genomic_DNA"/>
</dbReference>
<dbReference type="InterPro" id="IPR002220">
    <property type="entry name" value="DapA-like"/>
</dbReference>
<dbReference type="Pfam" id="PF00701">
    <property type="entry name" value="DHDPS"/>
    <property type="match status" value="1"/>
</dbReference>
<evidence type="ECO:0000256" key="4">
    <source>
        <dbReference type="PIRSR" id="PIRSR001365-2"/>
    </source>
</evidence>
<dbReference type="Gene3D" id="3.20.20.70">
    <property type="entry name" value="Aldolase class I"/>
    <property type="match status" value="1"/>
</dbReference>
<dbReference type="GO" id="GO:0005829">
    <property type="term" value="C:cytosol"/>
    <property type="evidence" value="ECO:0007669"/>
    <property type="project" value="TreeGrafter"/>
</dbReference>
<dbReference type="GO" id="GO:0008840">
    <property type="term" value="F:4-hydroxy-tetrahydrodipicolinate synthase activity"/>
    <property type="evidence" value="ECO:0007669"/>
    <property type="project" value="TreeGrafter"/>
</dbReference>
<dbReference type="SMART" id="SM01130">
    <property type="entry name" value="DHDPS"/>
    <property type="match status" value="1"/>
</dbReference>
<protein>
    <submittedName>
        <fullName evidence="5">L-2-keto-3-deoxyarabonate dehydratase</fullName>
        <ecNumber evidence="5">4.2.1.43</ecNumber>
    </submittedName>
</protein>
<evidence type="ECO:0000256" key="1">
    <source>
        <dbReference type="ARBA" id="ARBA00007592"/>
    </source>
</evidence>
<dbReference type="SUPFAM" id="SSF51569">
    <property type="entry name" value="Aldolase"/>
    <property type="match status" value="1"/>
</dbReference>
<dbReference type="GO" id="GO:0047449">
    <property type="term" value="F:2-dehydro-3-deoxy-L-arabinonate dehydratase activity"/>
    <property type="evidence" value="ECO:0007669"/>
    <property type="project" value="UniProtKB-EC"/>
</dbReference>
<name>A0A2Z4AFM4_9BACT</name>